<gene>
    <name evidence="2" type="ORF">J2S47_005078</name>
</gene>
<evidence type="ECO:0000256" key="1">
    <source>
        <dbReference type="SAM" id="MobiDB-lite"/>
    </source>
</evidence>
<dbReference type="Proteomes" id="UP001231675">
    <property type="component" value="Unassembled WGS sequence"/>
</dbReference>
<accession>A0ABT9LM11</accession>
<reference evidence="2 3" key="1">
    <citation type="submission" date="2023-07" db="EMBL/GenBank/DDBJ databases">
        <title>Sequencing the genomes of 1000 actinobacteria strains.</title>
        <authorList>
            <person name="Klenk H.-P."/>
        </authorList>
    </citation>
    <scope>NUCLEOTIDE SEQUENCE [LARGE SCALE GENOMIC DNA]</scope>
    <source>
        <strain evidence="2 3">DSM 40229</strain>
    </source>
</reference>
<dbReference type="GeneID" id="91554058"/>
<proteinExistence type="predicted"/>
<organism evidence="2 3">
    <name type="scientific">Streptomyces griseoviridis</name>
    <dbReference type="NCBI Taxonomy" id="45398"/>
    <lineage>
        <taxon>Bacteria</taxon>
        <taxon>Bacillati</taxon>
        <taxon>Actinomycetota</taxon>
        <taxon>Actinomycetes</taxon>
        <taxon>Kitasatosporales</taxon>
        <taxon>Streptomycetaceae</taxon>
        <taxon>Streptomyces</taxon>
    </lineage>
</organism>
<comment type="caution">
    <text evidence="2">The sequence shown here is derived from an EMBL/GenBank/DDBJ whole genome shotgun (WGS) entry which is preliminary data.</text>
</comment>
<dbReference type="RefSeq" id="WP_189421028.1">
    <property type="nucleotide sequence ID" value="NZ_BMSM01000014.1"/>
</dbReference>
<evidence type="ECO:0000313" key="2">
    <source>
        <dbReference type="EMBL" id="MDP9684576.1"/>
    </source>
</evidence>
<dbReference type="EMBL" id="JAURUD010000001">
    <property type="protein sequence ID" value="MDP9684576.1"/>
    <property type="molecule type" value="Genomic_DNA"/>
</dbReference>
<evidence type="ECO:0000313" key="3">
    <source>
        <dbReference type="Proteomes" id="UP001231675"/>
    </source>
</evidence>
<protein>
    <submittedName>
        <fullName evidence="2">Uncharacterized protein</fullName>
    </submittedName>
</protein>
<keyword evidence="3" id="KW-1185">Reference proteome</keyword>
<name>A0ABT9LM11_STRGD</name>
<sequence length="66" mass="6943">MPETARPGTADPQRVRHQALVQPQLLGGLGVETVVTASDQAAVGQPSLGRGLAEQTCEHRADGQQR</sequence>
<feature type="region of interest" description="Disordered" evidence="1">
    <location>
        <begin position="44"/>
        <end position="66"/>
    </location>
</feature>
<feature type="compositionally biased region" description="Basic and acidic residues" evidence="1">
    <location>
        <begin position="56"/>
        <end position="66"/>
    </location>
</feature>